<dbReference type="Pfam" id="PF01965">
    <property type="entry name" value="DJ-1_PfpI"/>
    <property type="match status" value="1"/>
</dbReference>
<dbReference type="EMBL" id="BAABEY010000018">
    <property type="protein sequence ID" value="GAA4437262.1"/>
    <property type="molecule type" value="Genomic_DNA"/>
</dbReference>
<reference evidence="7" key="1">
    <citation type="journal article" date="2019" name="Int. J. Syst. Evol. Microbiol.">
        <title>The Global Catalogue of Microorganisms (GCM) 10K type strain sequencing project: providing services to taxonomists for standard genome sequencing and annotation.</title>
        <authorList>
            <consortium name="The Broad Institute Genomics Platform"/>
            <consortium name="The Broad Institute Genome Sequencing Center for Infectious Disease"/>
            <person name="Wu L."/>
            <person name="Ma J."/>
        </authorList>
    </citation>
    <scope>NUCLEOTIDE SEQUENCE [LARGE SCALE GENOMIC DNA]</scope>
    <source>
        <strain evidence="7">JCM 31920</strain>
    </source>
</reference>
<dbReference type="InterPro" id="IPR029062">
    <property type="entry name" value="Class_I_gatase-like"/>
</dbReference>
<feature type="domain" description="DJ-1/PfpI" evidence="5">
    <location>
        <begin position="114"/>
        <end position="248"/>
    </location>
</feature>
<evidence type="ECO:0000256" key="2">
    <source>
        <dbReference type="ARBA" id="ARBA00023239"/>
    </source>
</evidence>
<keyword evidence="2" id="KW-0456">Lyase</keyword>
<evidence type="ECO:0000259" key="5">
    <source>
        <dbReference type="Pfam" id="PF01965"/>
    </source>
</evidence>
<comment type="similarity">
    <text evidence="3">Belongs to the peptidase C56 family. HSP31-like subfamily.</text>
</comment>
<organism evidence="6 7">
    <name type="scientific">Ravibacter arvi</name>
    <dbReference type="NCBI Taxonomy" id="2051041"/>
    <lineage>
        <taxon>Bacteria</taxon>
        <taxon>Pseudomonadati</taxon>
        <taxon>Bacteroidota</taxon>
        <taxon>Cytophagia</taxon>
        <taxon>Cytophagales</taxon>
        <taxon>Spirosomataceae</taxon>
        <taxon>Ravibacter</taxon>
    </lineage>
</organism>
<feature type="signal peptide" evidence="4">
    <location>
        <begin position="1"/>
        <end position="15"/>
    </location>
</feature>
<dbReference type="Proteomes" id="UP001501508">
    <property type="component" value="Unassembled WGS sequence"/>
</dbReference>
<dbReference type="InterPro" id="IPR002818">
    <property type="entry name" value="DJ-1/PfpI"/>
</dbReference>
<evidence type="ECO:0000256" key="1">
    <source>
        <dbReference type="ARBA" id="ARBA00023016"/>
    </source>
</evidence>
<keyword evidence="7" id="KW-1185">Reference proteome</keyword>
<keyword evidence="6" id="KW-0315">Glutamine amidotransferase</keyword>
<evidence type="ECO:0000313" key="6">
    <source>
        <dbReference type="EMBL" id="GAA4437262.1"/>
    </source>
</evidence>
<dbReference type="PANTHER" id="PTHR48094:SF11">
    <property type="entry name" value="GLUTATHIONE-INDEPENDENT GLYOXALASE HSP31-RELATED"/>
    <property type="match status" value="1"/>
</dbReference>
<accession>A0ABP8LUJ2</accession>
<keyword evidence="4" id="KW-0732">Signal</keyword>
<comment type="caution">
    <text evidence="6">The sequence shown here is derived from an EMBL/GenBank/DDBJ whole genome shotgun (WGS) entry which is preliminary data.</text>
</comment>
<keyword evidence="1" id="KW-0346">Stress response</keyword>
<sequence>MMVALSLLSGLPAFAQKKILFIASAANELPLQNGETFKTGVFLSEFYPVYTTLLQAGFEIDFATPDGKKSTIDQESLKEKYWKKEKHLLPEARKFTQDNPGFNNPKTLEEALAGKDDYIGVVIPGGQGLMVDLIHDTNVSALLMHFNKKGQPIGLVCHAPALLLSIPKATSPFTGYRVNSVTRMEELVIENFVMKGKPLNRRIARQLKKHGLKHKKGLPAANFALRDRELVTSQNPYSNGAFIKCYLEALKEYVGKATFSHHTIGAAN</sequence>
<proteinExistence type="inferred from homology"/>
<name>A0ABP8LUJ2_9BACT</name>
<dbReference type="InterPro" id="IPR050325">
    <property type="entry name" value="Prot/Nucl_acid_deglycase"/>
</dbReference>
<evidence type="ECO:0000256" key="3">
    <source>
        <dbReference type="ARBA" id="ARBA00038493"/>
    </source>
</evidence>
<dbReference type="Gene3D" id="3.40.50.880">
    <property type="match status" value="1"/>
</dbReference>
<dbReference type="SUPFAM" id="SSF52317">
    <property type="entry name" value="Class I glutamine amidotransferase-like"/>
    <property type="match status" value="1"/>
</dbReference>
<dbReference type="PANTHER" id="PTHR48094">
    <property type="entry name" value="PROTEIN/NUCLEIC ACID DEGLYCASE DJ-1-RELATED"/>
    <property type="match status" value="1"/>
</dbReference>
<protein>
    <submittedName>
        <fullName evidence="6">Type 1 glutamine amidotransferase domain-containing protein</fullName>
    </submittedName>
</protein>
<gene>
    <name evidence="6" type="ORF">GCM10023091_16190</name>
</gene>
<evidence type="ECO:0000313" key="7">
    <source>
        <dbReference type="Proteomes" id="UP001501508"/>
    </source>
</evidence>
<evidence type="ECO:0000256" key="4">
    <source>
        <dbReference type="SAM" id="SignalP"/>
    </source>
</evidence>
<feature type="chain" id="PRO_5046414644" evidence="4">
    <location>
        <begin position="16"/>
        <end position="268"/>
    </location>
</feature>